<evidence type="ECO:0000313" key="8">
    <source>
        <dbReference type="EMBL" id="TCT12958.1"/>
    </source>
</evidence>
<keyword evidence="4" id="KW-0238">DNA-binding</keyword>
<dbReference type="Gene3D" id="1.10.1740.10">
    <property type="match status" value="1"/>
</dbReference>
<keyword evidence="9" id="KW-1185">Reference proteome</keyword>
<dbReference type="GO" id="GO:0003677">
    <property type="term" value="F:DNA binding"/>
    <property type="evidence" value="ECO:0007669"/>
    <property type="project" value="UniProtKB-KW"/>
</dbReference>
<dbReference type="InterPro" id="IPR036388">
    <property type="entry name" value="WH-like_DNA-bd_sf"/>
</dbReference>
<dbReference type="PANTHER" id="PTHR43133:SF8">
    <property type="entry name" value="RNA POLYMERASE SIGMA FACTOR HI_1459-RELATED"/>
    <property type="match status" value="1"/>
</dbReference>
<keyword evidence="3" id="KW-0731">Sigma factor</keyword>
<feature type="domain" description="RNA polymerase sigma-70 region 2" evidence="6">
    <location>
        <begin position="21"/>
        <end position="89"/>
    </location>
</feature>
<dbReference type="Proteomes" id="UP000294902">
    <property type="component" value="Unassembled WGS sequence"/>
</dbReference>
<dbReference type="EMBL" id="SMAL01000010">
    <property type="protein sequence ID" value="TCT12958.1"/>
    <property type="molecule type" value="Genomic_DNA"/>
</dbReference>
<evidence type="ECO:0000256" key="4">
    <source>
        <dbReference type="ARBA" id="ARBA00023125"/>
    </source>
</evidence>
<dbReference type="GO" id="GO:0006352">
    <property type="term" value="P:DNA-templated transcription initiation"/>
    <property type="evidence" value="ECO:0007669"/>
    <property type="project" value="InterPro"/>
</dbReference>
<evidence type="ECO:0000259" key="6">
    <source>
        <dbReference type="Pfam" id="PF04542"/>
    </source>
</evidence>
<dbReference type="InterPro" id="IPR013324">
    <property type="entry name" value="RNA_pol_sigma_r3/r4-like"/>
</dbReference>
<dbReference type="InterPro" id="IPR007627">
    <property type="entry name" value="RNA_pol_sigma70_r2"/>
</dbReference>
<evidence type="ECO:0000259" key="7">
    <source>
        <dbReference type="Pfam" id="PF08281"/>
    </source>
</evidence>
<dbReference type="SUPFAM" id="SSF88946">
    <property type="entry name" value="Sigma2 domain of RNA polymerase sigma factors"/>
    <property type="match status" value="1"/>
</dbReference>
<dbReference type="NCBIfam" id="TIGR02937">
    <property type="entry name" value="sigma70-ECF"/>
    <property type="match status" value="1"/>
</dbReference>
<evidence type="ECO:0000256" key="3">
    <source>
        <dbReference type="ARBA" id="ARBA00023082"/>
    </source>
</evidence>
<organism evidence="8 9">
    <name type="scientific">Natranaerovirga pectinivora</name>
    <dbReference type="NCBI Taxonomy" id="682400"/>
    <lineage>
        <taxon>Bacteria</taxon>
        <taxon>Bacillati</taxon>
        <taxon>Bacillota</taxon>
        <taxon>Clostridia</taxon>
        <taxon>Lachnospirales</taxon>
        <taxon>Natranaerovirgaceae</taxon>
        <taxon>Natranaerovirga</taxon>
    </lineage>
</organism>
<reference evidence="8 9" key="1">
    <citation type="submission" date="2019-03" db="EMBL/GenBank/DDBJ databases">
        <title>Genomic Encyclopedia of Type Strains, Phase IV (KMG-IV): sequencing the most valuable type-strain genomes for metagenomic binning, comparative biology and taxonomic classification.</title>
        <authorList>
            <person name="Goeker M."/>
        </authorList>
    </citation>
    <scope>NUCLEOTIDE SEQUENCE [LARGE SCALE GENOMIC DNA]</scope>
    <source>
        <strain evidence="8 9">DSM 24629</strain>
    </source>
</reference>
<evidence type="ECO:0000256" key="5">
    <source>
        <dbReference type="ARBA" id="ARBA00023163"/>
    </source>
</evidence>
<dbReference type="InterPro" id="IPR014284">
    <property type="entry name" value="RNA_pol_sigma-70_dom"/>
</dbReference>
<feature type="domain" description="RNA polymerase sigma factor 70 region 4 type 2" evidence="7">
    <location>
        <begin position="126"/>
        <end position="177"/>
    </location>
</feature>
<dbReference type="InterPro" id="IPR013249">
    <property type="entry name" value="RNA_pol_sigma70_r4_t2"/>
</dbReference>
<evidence type="ECO:0000256" key="1">
    <source>
        <dbReference type="ARBA" id="ARBA00010641"/>
    </source>
</evidence>
<dbReference type="RefSeq" id="WP_132253534.1">
    <property type="nucleotide sequence ID" value="NZ_SMAL01000010.1"/>
</dbReference>
<dbReference type="Gene3D" id="1.10.10.10">
    <property type="entry name" value="Winged helix-like DNA-binding domain superfamily/Winged helix DNA-binding domain"/>
    <property type="match status" value="1"/>
</dbReference>
<evidence type="ECO:0000256" key="2">
    <source>
        <dbReference type="ARBA" id="ARBA00023015"/>
    </source>
</evidence>
<keyword evidence="2" id="KW-0805">Transcription regulation</keyword>
<dbReference type="InterPro" id="IPR013325">
    <property type="entry name" value="RNA_pol_sigma_r2"/>
</dbReference>
<dbReference type="OrthoDB" id="2678696at2"/>
<comment type="similarity">
    <text evidence="1">Belongs to the sigma-70 factor family. ECF subfamily.</text>
</comment>
<protein>
    <submittedName>
        <fullName evidence="8">RNA polymerase sigma-70 factor (ECF subfamily)</fullName>
    </submittedName>
</protein>
<sequence length="184" mass="20999">MDDKELLTLLKHNPEEGLGYLINQYTNLIYSIVSNKVSSIGSTEDVKECVSDVITAFYEQINRINLDKGSIKSYLVIIAKNKAIDYYRKLIKIATKSTNMSEELFGLKDDKTNLEEAIIKQEEKKKLLVAIDSLGEPDREIFIRKYYIGQKTKEIAEILSLRHNTVDKKVSRGLEKLRNLLGGV</sequence>
<dbReference type="Pfam" id="PF08281">
    <property type="entry name" value="Sigma70_r4_2"/>
    <property type="match status" value="1"/>
</dbReference>
<dbReference type="SUPFAM" id="SSF88659">
    <property type="entry name" value="Sigma3 and sigma4 domains of RNA polymerase sigma factors"/>
    <property type="match status" value="1"/>
</dbReference>
<keyword evidence="5" id="KW-0804">Transcription</keyword>
<comment type="caution">
    <text evidence="8">The sequence shown here is derived from an EMBL/GenBank/DDBJ whole genome shotgun (WGS) entry which is preliminary data.</text>
</comment>
<evidence type="ECO:0000313" key="9">
    <source>
        <dbReference type="Proteomes" id="UP000294902"/>
    </source>
</evidence>
<name>A0A4R3MM00_9FIRM</name>
<accession>A0A4R3MM00</accession>
<proteinExistence type="inferred from homology"/>
<gene>
    <name evidence="8" type="ORF">EDC18_11032</name>
</gene>
<dbReference type="GO" id="GO:0016987">
    <property type="term" value="F:sigma factor activity"/>
    <property type="evidence" value="ECO:0007669"/>
    <property type="project" value="UniProtKB-KW"/>
</dbReference>
<dbReference type="InterPro" id="IPR039425">
    <property type="entry name" value="RNA_pol_sigma-70-like"/>
</dbReference>
<dbReference type="PANTHER" id="PTHR43133">
    <property type="entry name" value="RNA POLYMERASE ECF-TYPE SIGMA FACTO"/>
    <property type="match status" value="1"/>
</dbReference>
<dbReference type="Pfam" id="PF04542">
    <property type="entry name" value="Sigma70_r2"/>
    <property type="match status" value="1"/>
</dbReference>
<dbReference type="AlphaFoldDB" id="A0A4R3MM00"/>